<evidence type="ECO:0000313" key="1">
    <source>
        <dbReference type="EMBL" id="MBB5932077.1"/>
    </source>
</evidence>
<gene>
    <name evidence="1" type="ORF">FHS34_007586</name>
</gene>
<dbReference type="AlphaFoldDB" id="A0A7W9Q3L2"/>
<dbReference type="RefSeq" id="WP_184974080.1">
    <property type="nucleotide sequence ID" value="NZ_BAAAWF010000070.1"/>
</dbReference>
<name>A0A7W9Q3L2_9ACTN</name>
<comment type="caution">
    <text evidence="1">The sequence shown here is derived from an EMBL/GenBank/DDBJ whole genome shotgun (WGS) entry which is preliminary data.</text>
</comment>
<dbReference type="EMBL" id="JACHJK010000021">
    <property type="protein sequence ID" value="MBB5932077.1"/>
    <property type="molecule type" value="Genomic_DNA"/>
</dbReference>
<sequence>MIERSVRPIREGLPAHAVEVGTEPLDRPARNSVGGRPFLDGSQDWPECFCGERMALFFQLDLPPDLGPFGGDHLLVFHCRAHNDAAEAPYADGRLVPRYWEAPQPPYPGPFWRVLLQRRATDPFPEAEPSVRALPLTLRPFVDTPDTRGIGAQAFKVGGTPSWAQDPEHHRCACGTDLVYLCQVPEGMEFAVHPGQPEQPYSLGDDSYWLFLGNEVYLLACPAHCDPAAVWPVNQN</sequence>
<reference evidence="1 2" key="1">
    <citation type="submission" date="2020-08" db="EMBL/GenBank/DDBJ databases">
        <title>Genomic Encyclopedia of Type Strains, Phase III (KMG-III): the genomes of soil and plant-associated and newly described type strains.</title>
        <authorList>
            <person name="Whitman W."/>
        </authorList>
    </citation>
    <scope>NUCLEOTIDE SEQUENCE [LARGE SCALE GENOMIC DNA]</scope>
    <source>
        <strain evidence="1 2">CECT 3313</strain>
    </source>
</reference>
<dbReference type="Proteomes" id="UP000585836">
    <property type="component" value="Unassembled WGS sequence"/>
</dbReference>
<accession>A0A7W9Q3L2</accession>
<evidence type="ECO:0000313" key="2">
    <source>
        <dbReference type="Proteomes" id="UP000585836"/>
    </source>
</evidence>
<protein>
    <recommendedName>
        <fullName evidence="3">DUF1963 domain-containing protein</fullName>
    </recommendedName>
</protein>
<organism evidence="1 2">
    <name type="scientific">Streptomyces echinatus</name>
    <dbReference type="NCBI Taxonomy" id="67293"/>
    <lineage>
        <taxon>Bacteria</taxon>
        <taxon>Bacillati</taxon>
        <taxon>Actinomycetota</taxon>
        <taxon>Actinomycetes</taxon>
        <taxon>Kitasatosporales</taxon>
        <taxon>Streptomycetaceae</taxon>
        <taxon>Streptomyces</taxon>
    </lineage>
</organism>
<proteinExistence type="predicted"/>
<keyword evidence="2" id="KW-1185">Reference proteome</keyword>
<evidence type="ECO:0008006" key="3">
    <source>
        <dbReference type="Google" id="ProtNLM"/>
    </source>
</evidence>